<feature type="compositionally biased region" description="Low complexity" evidence="6">
    <location>
        <begin position="441"/>
        <end position="457"/>
    </location>
</feature>
<accession>A0A1W0WMD3</accession>
<comment type="similarity">
    <text evidence="1">Belongs to the APC1 family.</text>
</comment>
<organism evidence="8 9">
    <name type="scientific">Hypsibius exemplaris</name>
    <name type="common">Freshwater tardigrade</name>
    <dbReference type="NCBI Taxonomy" id="2072580"/>
    <lineage>
        <taxon>Eukaryota</taxon>
        <taxon>Metazoa</taxon>
        <taxon>Ecdysozoa</taxon>
        <taxon>Tardigrada</taxon>
        <taxon>Eutardigrada</taxon>
        <taxon>Parachela</taxon>
        <taxon>Hypsibioidea</taxon>
        <taxon>Hypsibiidae</taxon>
        <taxon>Hypsibius</taxon>
    </lineage>
</organism>
<keyword evidence="9" id="KW-1185">Reference proteome</keyword>
<dbReference type="PANTHER" id="PTHR12827">
    <property type="entry name" value="MEIOTIC CHECKPOINT REGULATOR TSG24 FAMILY MEMBER"/>
    <property type="match status" value="1"/>
</dbReference>
<protein>
    <submittedName>
        <fullName evidence="8">Anaphase-promoting complex subunit 1</fullName>
    </submittedName>
</protein>
<keyword evidence="3" id="KW-0677">Repeat</keyword>
<feature type="region of interest" description="Disordered" evidence="6">
    <location>
        <begin position="432"/>
        <end position="481"/>
    </location>
</feature>
<feature type="compositionally biased region" description="Low complexity" evidence="6">
    <location>
        <begin position="57"/>
        <end position="66"/>
    </location>
</feature>
<evidence type="ECO:0000256" key="6">
    <source>
        <dbReference type="SAM" id="MobiDB-lite"/>
    </source>
</evidence>
<dbReference type="PANTHER" id="PTHR12827:SF3">
    <property type="entry name" value="ANAPHASE-PROMOTING COMPLEX SUBUNIT 1"/>
    <property type="match status" value="1"/>
</dbReference>
<evidence type="ECO:0000256" key="2">
    <source>
        <dbReference type="ARBA" id="ARBA00022618"/>
    </source>
</evidence>
<evidence type="ECO:0000313" key="9">
    <source>
        <dbReference type="Proteomes" id="UP000192578"/>
    </source>
</evidence>
<dbReference type="InterPro" id="IPR011989">
    <property type="entry name" value="ARM-like"/>
</dbReference>
<dbReference type="GO" id="GO:0070979">
    <property type="term" value="P:protein K11-linked ubiquitination"/>
    <property type="evidence" value="ECO:0007669"/>
    <property type="project" value="TreeGrafter"/>
</dbReference>
<feature type="compositionally biased region" description="Polar residues" evidence="6">
    <location>
        <begin position="512"/>
        <end position="523"/>
    </location>
</feature>
<proteinExistence type="inferred from homology"/>
<feature type="compositionally biased region" description="Polar residues" evidence="6">
    <location>
        <begin position="734"/>
        <end position="754"/>
    </location>
</feature>
<keyword evidence="2" id="KW-0132">Cell division</keyword>
<evidence type="ECO:0000259" key="7">
    <source>
        <dbReference type="Pfam" id="PF21282"/>
    </source>
</evidence>
<keyword evidence="4" id="KW-0498">Mitosis</keyword>
<comment type="caution">
    <text evidence="8">The sequence shown here is derived from an EMBL/GenBank/DDBJ whole genome shotgun (WGS) entry which is preliminary data.</text>
</comment>
<dbReference type="GO" id="GO:0060090">
    <property type="term" value="F:molecular adaptor activity"/>
    <property type="evidence" value="ECO:0007669"/>
    <property type="project" value="TreeGrafter"/>
</dbReference>
<dbReference type="EMBL" id="MTYJ01000075">
    <property type="protein sequence ID" value="OQV16358.1"/>
    <property type="molecule type" value="Genomic_DNA"/>
</dbReference>
<evidence type="ECO:0000313" key="8">
    <source>
        <dbReference type="EMBL" id="OQV16358.1"/>
    </source>
</evidence>
<dbReference type="GO" id="GO:0031145">
    <property type="term" value="P:anaphase-promoting complex-dependent catabolic process"/>
    <property type="evidence" value="ECO:0007669"/>
    <property type="project" value="TreeGrafter"/>
</dbReference>
<dbReference type="InterPro" id="IPR024990">
    <property type="entry name" value="Apc1"/>
</dbReference>
<evidence type="ECO:0000256" key="3">
    <source>
        <dbReference type="ARBA" id="ARBA00022737"/>
    </source>
</evidence>
<dbReference type="Pfam" id="PF21282">
    <property type="entry name" value="APC1_3rd"/>
    <property type="match status" value="1"/>
</dbReference>
<reference evidence="9" key="1">
    <citation type="submission" date="2017-01" db="EMBL/GenBank/DDBJ databases">
        <title>Comparative genomics of anhydrobiosis in the tardigrade Hypsibius dujardini.</title>
        <authorList>
            <person name="Yoshida Y."/>
            <person name="Koutsovoulos G."/>
            <person name="Laetsch D."/>
            <person name="Stevens L."/>
            <person name="Kumar S."/>
            <person name="Horikawa D."/>
            <person name="Ishino K."/>
            <person name="Komine S."/>
            <person name="Tomita M."/>
            <person name="Blaxter M."/>
            <person name="Arakawa K."/>
        </authorList>
    </citation>
    <scope>NUCLEOTIDE SEQUENCE [LARGE SCALE GENOMIC DNA]</scope>
    <source>
        <strain evidence="9">Z151</strain>
    </source>
</reference>
<feature type="region of interest" description="Disordered" evidence="6">
    <location>
        <begin position="733"/>
        <end position="754"/>
    </location>
</feature>
<evidence type="ECO:0000256" key="4">
    <source>
        <dbReference type="ARBA" id="ARBA00022776"/>
    </source>
</evidence>
<feature type="region of interest" description="Disordered" evidence="6">
    <location>
        <begin position="541"/>
        <end position="570"/>
    </location>
</feature>
<dbReference type="Gene3D" id="1.25.10.10">
    <property type="entry name" value="Leucine-rich Repeat Variant"/>
    <property type="match status" value="2"/>
</dbReference>
<evidence type="ECO:0000256" key="5">
    <source>
        <dbReference type="ARBA" id="ARBA00023306"/>
    </source>
</evidence>
<dbReference type="Proteomes" id="UP000192578">
    <property type="component" value="Unassembled WGS sequence"/>
</dbReference>
<dbReference type="GO" id="GO:0007091">
    <property type="term" value="P:metaphase/anaphase transition of mitotic cell cycle"/>
    <property type="evidence" value="ECO:0007669"/>
    <property type="project" value="TreeGrafter"/>
</dbReference>
<gene>
    <name evidence="8" type="ORF">BV898_09503</name>
</gene>
<dbReference type="GO" id="GO:0005680">
    <property type="term" value="C:anaphase-promoting complex"/>
    <property type="evidence" value="ECO:0007669"/>
    <property type="project" value="InterPro"/>
</dbReference>
<feature type="region of interest" description="Disordered" evidence="6">
    <location>
        <begin position="504"/>
        <end position="524"/>
    </location>
</feature>
<feature type="region of interest" description="Disordered" evidence="6">
    <location>
        <begin position="54"/>
        <end position="78"/>
    </location>
</feature>
<feature type="domain" description="Anaphase-promoting complex subunit 1 beta-sandwich" evidence="7">
    <location>
        <begin position="1757"/>
        <end position="1833"/>
    </location>
</feature>
<keyword evidence="5" id="KW-0131">Cell cycle</keyword>
<name>A0A1W0WMD3_HYPEX</name>
<dbReference type="GO" id="GO:0051301">
    <property type="term" value="P:cell division"/>
    <property type="evidence" value="ECO:0007669"/>
    <property type="project" value="UniProtKB-KW"/>
</dbReference>
<sequence length="2006" mass="221211">MISIVNGPVLNFDQLIEANIPGAHDPPPSQDSSWAKTRLFSFPVRLSFGDLDHHSSGRGAAARQSSNQSTDAAAKRISPTAKVPQLGKYDLLILRELYCHADGSDRNSCVLDDATAEESRTNFGGRIPLPRRPHGETAAHRVKVRTTARSDGKVDGDEFVIMAGSVVLHGRGVEGSYYVVEEVHRKDHPIVDSAWCSFRHCDRHVPPEFAAITPTLEPFEPVDALCIAEQRKLHIHRDNGEQYSHASSFPIRRLWSFPLGLLVERDTGVASNLTNIMGYPNLFSATTHFEELAPVLFLGNARHADELSVLLHTDCVVAGVSDTLPLVLLFEPHANAHSLWLARLTTPEEMDAAVELIQKEHPQDGETLHFHGNCESPRHRSRTRSAPLFIAGSPIESFRSSPIITPPTRSLLPNESAKKTHSLHRDVLLASGRKFPHPGISSTPSSASSTYGSPAAPMQTLGETPEASGSGMRPHGSSGGGLNVSLASSAVVSINMSMSLSSKSSVGLSQMNPSSLGSPNAPASTLRDIRAPVMSFIQSKISSLPSEKNRPESDAVPHGLSRRARSDSIYHHSHQRYAKKFTRTTHPCPSTQPITDELAFPKLTFVHVWTDFTGASTSRHKPSQSSFQFQDCFQRAHFCFIASGQQELRCVRLRQEFLNDGEHVRISADTVTGIPAISAVKLSDRNLMVVLQPSHELKIYAAPTLPLLTIDLTSTSPVEFGIHSRHFHHLGTVGPTTSSPQLPKGSSQLVSSPHLSPVVENTNAPVSSVSKRIQFLTPCSGNKFLAETAEGSRLIRIPERLSSEVIDLCLDALREHIDSDLFGRILAEWTKLSCDLTTRRNGTLQDRWNKFFTALLAKLACSVVPAAPLDGRQSGTSVWETMNARVESNADGFRIIVDRNVPYATYTPAVLMTLHLVAEEVRLCSVWQPELQCLWPWMKALGDICERSEWSRYYETLLLDREATLPINVLFNGARRPAGRGKRLPTEPPCLISALEETLRGKSPKYPVAVCVNPLSRKFVKLMTAVAGFRSEGTTTEDGLKLIITVLQKEQFSEDDYRLLPKTLQIAVQAVFSGLCEISVFEKLPPLMFMIAGRADAVKCKDIVEGRCAGDFCLVDAHRKFLPKTPEGHDSDASKKKAPPLPRSLVTKRFANDARVREAERLLVTSDPVVIPLNAMHSSNEVEFRRSQEAWLKSVATRTMALPVARGMLSLGSEYAYATEKLTAPDMVYAGVERGNTRNVTLKNEDIPGGYENWPRFHNGVSTGLRLRHYRTDSVKFDHHWLAFNASQQTKRESVDYAGMFLGMALNHLIDSNTDPVELHNLLVRLEDPVSIAVILGMACVKRGSQDKRYYRMIGLHVISFIPDSGIELVIPQNIHVASLLSLGLLYRGSANRFISERLLAEIWSGSTADVNGEVSGKEGMTSERESTSLAAALGLGLVLLGLGNESVLGLADLAIPRRLKTLMNGGLHGKSNMLNKRTDGNVNGYSPPKARDMDEQSINTHITAPGSILALAMIFMKTERRDVAEWMAMPGTLHELDEIRPDFLLLRVVARSLIMWSSVEATEKWVNSNFPKWILKNVFLSTVELEKAGHDVISMTQAYLYILAGSCMSIGLKYAGTASILAKDFLLKICAMVNRWLEDAIIIRRCSQTLIQTCLTTVLIAAASVMAGTGDLDVFRVLRHMHGRPRGVITYGHQMGVHMAIGLLFLGCGMFTLGTSNEALAAMLIAFYPMWPKNANDNRYHLQAFRHLYVLAVENRLVTTRSIFDGSPVQTTVRVVFSGTEEEKILITPCVLPELTKLTSVSIASGRHWLIFNGSEDGWKSLTRLLTEEGIVVYPPAGNLRKEHLSLKTGLNAAGKDSLLAHLDRFMTHPVNGRPEIVASAKKFLWEYRLSCADRGAVGLFEIASRNWLDDGAGSDECGNRLRQAEKQWIAWVIYQCAVHEESDALMEILVASFDHDRGHWAHVVAMLQRSFAATGGGGGRRQPWKARLHKSNFEKAFFSLGSSV</sequence>
<dbReference type="InterPro" id="IPR048971">
    <property type="entry name" value="Apc1_3rd"/>
</dbReference>
<evidence type="ECO:0000256" key="1">
    <source>
        <dbReference type="ARBA" id="ARBA00010547"/>
    </source>
</evidence>
<dbReference type="OrthoDB" id="26401at2759"/>